<reference evidence="1 2" key="1">
    <citation type="submission" date="2019-07" db="EMBL/GenBank/DDBJ databases">
        <authorList>
            <person name="Jastrzebski P J."/>
            <person name="Paukszto L."/>
            <person name="Jastrzebski P J."/>
        </authorList>
    </citation>
    <scope>NUCLEOTIDE SEQUENCE [LARGE SCALE GENOMIC DNA]</scope>
    <source>
        <strain evidence="1 2">WMS-il1</strain>
    </source>
</reference>
<evidence type="ECO:0000313" key="2">
    <source>
        <dbReference type="Proteomes" id="UP000321570"/>
    </source>
</evidence>
<dbReference type="EMBL" id="CABIJS010000233">
    <property type="protein sequence ID" value="VUZ47325.1"/>
    <property type="molecule type" value="Genomic_DNA"/>
</dbReference>
<gene>
    <name evidence="1" type="ORF">WMSIL1_LOCUS6895</name>
</gene>
<evidence type="ECO:0000313" key="1">
    <source>
        <dbReference type="EMBL" id="VUZ47325.1"/>
    </source>
</evidence>
<dbReference type="AlphaFoldDB" id="A0A564YJ82"/>
<organism evidence="1 2">
    <name type="scientific">Hymenolepis diminuta</name>
    <name type="common">Rat tapeworm</name>
    <dbReference type="NCBI Taxonomy" id="6216"/>
    <lineage>
        <taxon>Eukaryota</taxon>
        <taxon>Metazoa</taxon>
        <taxon>Spiralia</taxon>
        <taxon>Lophotrochozoa</taxon>
        <taxon>Platyhelminthes</taxon>
        <taxon>Cestoda</taxon>
        <taxon>Eucestoda</taxon>
        <taxon>Cyclophyllidea</taxon>
        <taxon>Hymenolepididae</taxon>
        <taxon>Hymenolepis</taxon>
    </lineage>
</organism>
<protein>
    <submittedName>
        <fullName evidence="1">Uncharacterized protein</fullName>
    </submittedName>
</protein>
<accession>A0A564YJ82</accession>
<dbReference type="Proteomes" id="UP000321570">
    <property type="component" value="Unassembled WGS sequence"/>
</dbReference>
<keyword evidence="2" id="KW-1185">Reference proteome</keyword>
<name>A0A564YJ82_HYMDI</name>
<sequence length="59" mass="6914">MELLLDIRYTTICSAPHKIQPTTRTLLNHFSELTDCKNELCTHFVFEHSRVQVLDLGQR</sequence>
<proteinExistence type="predicted"/>